<proteinExistence type="predicted"/>
<reference evidence="2" key="1">
    <citation type="journal article" date="2019" name="J. Virol.">
        <title>Medusavirus, a novel large DNA virus discovered from hot spring water.</title>
        <authorList>
            <person name="Yoshikawa G."/>
            <person name="Blanc-Mathieu R."/>
            <person name="Song C."/>
            <person name="Kayama Y."/>
            <person name="Mochizuki T."/>
            <person name="Murata K."/>
            <person name="Ogata H."/>
            <person name="Takemura M."/>
        </authorList>
    </citation>
    <scope>NUCLEOTIDE SEQUENCE [LARGE SCALE GENOMIC DNA]</scope>
</reference>
<name>A0A3T1CXL1_9VIRU</name>
<evidence type="ECO:0000313" key="2">
    <source>
        <dbReference type="Proteomes" id="UP001161669"/>
    </source>
</evidence>
<organism evidence="1 2">
    <name type="scientific">Acanthamoeba castellanii medusavirus J1</name>
    <dbReference type="NCBI Taxonomy" id="3114988"/>
    <lineage>
        <taxon>Viruses</taxon>
        <taxon>Varidnaviria</taxon>
        <taxon>Bamfordvirae</taxon>
        <taxon>Nucleocytoviricota</taxon>
        <taxon>Megaviricetes</taxon>
        <taxon>Mamonoviridae</taxon>
        <taxon>Medusavirus</taxon>
        <taxon>Medusavirus medusae</taxon>
    </lineage>
</organism>
<dbReference type="Proteomes" id="UP001161669">
    <property type="component" value="Segment"/>
</dbReference>
<dbReference type="EMBL" id="AP018495">
    <property type="protein sequence ID" value="BBI30525.1"/>
    <property type="molecule type" value="Genomic_DNA"/>
</dbReference>
<evidence type="ECO:0000313" key="1">
    <source>
        <dbReference type="EMBL" id="BBI30525.1"/>
    </source>
</evidence>
<dbReference type="KEGG" id="vg:80540877"/>
<protein>
    <submittedName>
        <fullName evidence="1">Uncharacterized protein</fullName>
    </submittedName>
</protein>
<sequence length="113" mass="13546">MIRIRKEERQNNKIWRVSTAFGSDEERKKLIDIFRLFIELKPKVCSKAELEPLFRECMDRYEAAKAMSPDKGRFECRLGSDPRIAQLKTRLFGAMGRWIYWNGDVWSVCTYRY</sequence>
<accession>A0A3T1CXL1</accession>
<keyword evidence="2" id="KW-1185">Reference proteome</keyword>